<proteinExistence type="inferred from homology"/>
<dbReference type="PANTHER" id="PTHR34137">
    <property type="entry name" value="EXODEOXYRIBONUCLEASE 7 SMALL SUBUNIT"/>
    <property type="match status" value="1"/>
</dbReference>
<comment type="caution">
    <text evidence="4">The sequence shown here is derived from an EMBL/GenBank/DDBJ whole genome shotgun (WGS) entry which is preliminary data.</text>
</comment>
<dbReference type="GO" id="GO:0008855">
    <property type="term" value="F:exodeoxyribonuclease VII activity"/>
    <property type="evidence" value="ECO:0007669"/>
    <property type="project" value="UniProtKB-EC"/>
</dbReference>
<sequence length="81" mass="9081">MPKKKENISFEEALVRLDSIVRQLESGTLSLQEAMAVFEEGVQLARLCQQELTLAQQKVEKITFGANGELLLQPFTEESLS</sequence>
<name>A0A645D6W6_9ZZZZ</name>
<keyword evidence="3 4" id="KW-0378">Hydrolase</keyword>
<protein>
    <submittedName>
        <fullName evidence="4">Exodeoxyribonuclease 7 small subunit</fullName>
        <ecNumber evidence="4">3.1.11.6</ecNumber>
    </submittedName>
</protein>
<dbReference type="EMBL" id="VSSQ01033352">
    <property type="protein sequence ID" value="MPM84917.1"/>
    <property type="molecule type" value="Genomic_DNA"/>
</dbReference>
<keyword evidence="2" id="KW-0540">Nuclease</keyword>
<dbReference type="HAMAP" id="MF_00337">
    <property type="entry name" value="Exonuc_7_S"/>
    <property type="match status" value="1"/>
</dbReference>
<dbReference type="InterPro" id="IPR003761">
    <property type="entry name" value="Exonuc_VII_S"/>
</dbReference>
<organism evidence="4">
    <name type="scientific">bioreactor metagenome</name>
    <dbReference type="NCBI Taxonomy" id="1076179"/>
    <lineage>
        <taxon>unclassified sequences</taxon>
        <taxon>metagenomes</taxon>
        <taxon>ecological metagenomes</taxon>
    </lineage>
</organism>
<evidence type="ECO:0000256" key="3">
    <source>
        <dbReference type="ARBA" id="ARBA00022801"/>
    </source>
</evidence>
<evidence type="ECO:0000313" key="4">
    <source>
        <dbReference type="EMBL" id="MPM84917.1"/>
    </source>
</evidence>
<dbReference type="Gene3D" id="1.10.287.1040">
    <property type="entry name" value="Exonuclease VII, small subunit"/>
    <property type="match status" value="1"/>
</dbReference>
<dbReference type="AlphaFoldDB" id="A0A645D6W6"/>
<dbReference type="GO" id="GO:0006308">
    <property type="term" value="P:DNA catabolic process"/>
    <property type="evidence" value="ECO:0007669"/>
    <property type="project" value="InterPro"/>
</dbReference>
<dbReference type="NCBIfam" id="TIGR01280">
    <property type="entry name" value="xseB"/>
    <property type="match status" value="1"/>
</dbReference>
<reference evidence="4" key="1">
    <citation type="submission" date="2019-08" db="EMBL/GenBank/DDBJ databases">
        <authorList>
            <person name="Kucharzyk K."/>
            <person name="Murdoch R.W."/>
            <person name="Higgins S."/>
            <person name="Loffler F."/>
        </authorList>
    </citation>
    <scope>NUCLEOTIDE SEQUENCE</scope>
</reference>
<dbReference type="Pfam" id="PF02609">
    <property type="entry name" value="Exonuc_VII_S"/>
    <property type="match status" value="1"/>
</dbReference>
<dbReference type="GO" id="GO:0005829">
    <property type="term" value="C:cytosol"/>
    <property type="evidence" value="ECO:0007669"/>
    <property type="project" value="TreeGrafter"/>
</dbReference>
<dbReference type="InterPro" id="IPR037004">
    <property type="entry name" value="Exonuc_VII_ssu_sf"/>
</dbReference>
<dbReference type="EC" id="3.1.11.6" evidence="4"/>
<dbReference type="SUPFAM" id="SSF116842">
    <property type="entry name" value="XseB-like"/>
    <property type="match status" value="1"/>
</dbReference>
<dbReference type="PANTHER" id="PTHR34137:SF1">
    <property type="entry name" value="EXODEOXYRIBONUCLEASE 7 SMALL SUBUNIT"/>
    <property type="match status" value="1"/>
</dbReference>
<accession>A0A645D6W6</accession>
<evidence type="ECO:0000256" key="2">
    <source>
        <dbReference type="ARBA" id="ARBA00022722"/>
    </source>
</evidence>
<dbReference type="GO" id="GO:0009318">
    <property type="term" value="C:exodeoxyribonuclease VII complex"/>
    <property type="evidence" value="ECO:0007669"/>
    <property type="project" value="InterPro"/>
</dbReference>
<dbReference type="NCBIfam" id="NF002140">
    <property type="entry name" value="PRK00977.1-4"/>
    <property type="match status" value="1"/>
</dbReference>
<evidence type="ECO:0000256" key="1">
    <source>
        <dbReference type="ARBA" id="ARBA00022490"/>
    </source>
</evidence>
<gene>
    <name evidence="4" type="primary">xseB_26</name>
    <name evidence="4" type="ORF">SDC9_131993</name>
</gene>
<keyword evidence="1" id="KW-0963">Cytoplasm</keyword>